<protein>
    <recommendedName>
        <fullName evidence="1">DUF7808 domain-containing protein</fullName>
    </recommendedName>
</protein>
<evidence type="ECO:0000259" key="1">
    <source>
        <dbReference type="Pfam" id="PF25096"/>
    </source>
</evidence>
<gene>
    <name evidence="2" type="ORF">SVUK_LOCUS512</name>
</gene>
<evidence type="ECO:0000313" key="3">
    <source>
        <dbReference type="Proteomes" id="UP000270094"/>
    </source>
</evidence>
<dbReference type="AlphaFoldDB" id="A0A3P7IIX1"/>
<dbReference type="PROSITE" id="PS51257">
    <property type="entry name" value="PROKAR_LIPOPROTEIN"/>
    <property type="match status" value="1"/>
</dbReference>
<name>A0A3P7IIX1_STRVU</name>
<reference evidence="2 3" key="1">
    <citation type="submission" date="2018-11" db="EMBL/GenBank/DDBJ databases">
        <authorList>
            <consortium name="Pathogen Informatics"/>
        </authorList>
    </citation>
    <scope>NUCLEOTIDE SEQUENCE [LARGE SCALE GENOMIC DNA]</scope>
</reference>
<dbReference type="Proteomes" id="UP000270094">
    <property type="component" value="Unassembled WGS sequence"/>
</dbReference>
<dbReference type="Pfam" id="PF25096">
    <property type="entry name" value="DUF7808"/>
    <property type="match status" value="1"/>
</dbReference>
<accession>A0A3P7IIX1</accession>
<dbReference type="InterPro" id="IPR056710">
    <property type="entry name" value="DUF7808"/>
</dbReference>
<dbReference type="EMBL" id="UYYB01000870">
    <property type="protein sequence ID" value="VDM65514.1"/>
    <property type="molecule type" value="Genomic_DNA"/>
</dbReference>
<dbReference type="OrthoDB" id="5834955at2759"/>
<evidence type="ECO:0000313" key="2">
    <source>
        <dbReference type="EMBL" id="VDM65514.1"/>
    </source>
</evidence>
<proteinExistence type="predicted"/>
<organism evidence="2 3">
    <name type="scientific">Strongylus vulgaris</name>
    <name type="common">Blood worm</name>
    <dbReference type="NCBI Taxonomy" id="40348"/>
    <lineage>
        <taxon>Eukaryota</taxon>
        <taxon>Metazoa</taxon>
        <taxon>Ecdysozoa</taxon>
        <taxon>Nematoda</taxon>
        <taxon>Chromadorea</taxon>
        <taxon>Rhabditida</taxon>
        <taxon>Rhabditina</taxon>
        <taxon>Rhabditomorpha</taxon>
        <taxon>Strongyloidea</taxon>
        <taxon>Strongylidae</taxon>
        <taxon>Strongylus</taxon>
    </lineage>
</organism>
<dbReference type="PANTHER" id="PTHR34493">
    <property type="entry name" value="PROTEIN CBG13422-RELATED"/>
    <property type="match status" value="1"/>
</dbReference>
<sequence length="194" mass="22445">MLRCLLIAACSVALAFAFHREFFFVPLSSLFSCFFFLSSSVPCYVNSSPKVFIEEYRELKCSTPTNTIRGGPDRAECQLILKEEELETGRPVPKGLGCWKEDHEGEEREYCDLVCPNSHTVFISFIDQGHRACFNYITYQIEKRAEEQYLWRSGKCLNSTVNYRIGCKFDDPFDTQFKSDNEILARLRARARRA</sequence>
<feature type="domain" description="DUF7808" evidence="1">
    <location>
        <begin position="54"/>
        <end position="186"/>
    </location>
</feature>
<dbReference type="PANTHER" id="PTHR34493:SF4">
    <property type="entry name" value="PROTEIN CBG13422"/>
    <property type="match status" value="1"/>
</dbReference>
<keyword evidence="3" id="KW-1185">Reference proteome</keyword>